<dbReference type="PROSITE" id="PS00678">
    <property type="entry name" value="WD_REPEATS_1"/>
    <property type="match status" value="1"/>
</dbReference>
<evidence type="ECO:0000256" key="2">
    <source>
        <dbReference type="ARBA" id="ARBA00022737"/>
    </source>
</evidence>
<accession>A0A2H5XE31</accession>
<dbReference type="InterPro" id="IPR036322">
    <property type="entry name" value="WD40_repeat_dom_sf"/>
</dbReference>
<evidence type="ECO:0000256" key="1">
    <source>
        <dbReference type="ARBA" id="ARBA00022574"/>
    </source>
</evidence>
<name>A0A2H5XE31_9BACT</name>
<dbReference type="SUPFAM" id="SSF50978">
    <property type="entry name" value="WD40 repeat-like"/>
    <property type="match status" value="1"/>
</dbReference>
<sequence>MRRDIIGISVLFAVAVTFAAAPPPQQPQGKAPPPSNIPPIAPSTPALESGMPVGEFFAVVFSPDGRYIAASARWSAQFGAHEQRSVDILDAATGKVVAYYLPPRRFYEGIPKALSFSPDGRFLAVGGMDSRVYLWDVRQAKLQRTLVLTNGVEAVAFSPDGNWLAVGLWDGRVYLYQRQGRDWQRPQMRRMIRVLTGDFVKPLPPLPDFGVTPTERERRRLEQLLMMFRFKNPPFVKAVVFDPKGRWLAVGGLGEVVNGKEGIVVLAFPTTQRLALLQGHAHDVTWKVRVGNQWQPPRPWVNSLAVSRDGRLLASAGWDGTVRLWDMTALRQLRKLESPKTPTGRVATRIYNRVSISPDRRWVAAGGFGHRVDVWEVATGRLVVSLRTNGIVEAVAFSPDGKRLVAGGWDGRLRTWQVGSWRLLWQQTHRFIERQPPPPVPLR</sequence>
<protein>
    <recommendedName>
        <fullName evidence="8">Protein TolB</fullName>
    </recommendedName>
</protein>
<feature type="region of interest" description="Disordered" evidence="4">
    <location>
        <begin position="23"/>
        <end position="44"/>
    </location>
</feature>
<dbReference type="PANTHER" id="PTHR19879:SF9">
    <property type="entry name" value="TRANSCRIPTION INITIATION FACTOR TFIID SUBUNIT 5"/>
    <property type="match status" value="1"/>
</dbReference>
<dbReference type="Gene3D" id="2.130.10.10">
    <property type="entry name" value="YVTN repeat-like/Quinoprotein amine dehydrogenase"/>
    <property type="match status" value="2"/>
</dbReference>
<feature type="repeat" description="WD" evidence="3">
    <location>
        <begin position="113"/>
        <end position="145"/>
    </location>
</feature>
<evidence type="ECO:0000256" key="3">
    <source>
        <dbReference type="PROSITE-ProRule" id="PRU00221"/>
    </source>
</evidence>
<dbReference type="Proteomes" id="UP000236173">
    <property type="component" value="Unassembled WGS sequence"/>
</dbReference>
<proteinExistence type="predicted"/>
<dbReference type="PROSITE" id="PS50082">
    <property type="entry name" value="WD_REPEATS_2"/>
    <property type="match status" value="3"/>
</dbReference>
<gene>
    <name evidence="6" type="ORF">HRbin17_01921</name>
</gene>
<feature type="repeat" description="WD" evidence="3">
    <location>
        <begin position="392"/>
        <end position="418"/>
    </location>
</feature>
<keyword evidence="1 3" id="KW-0853">WD repeat</keyword>
<dbReference type="PROSITE" id="PS50294">
    <property type="entry name" value="WD_REPEATS_REGION"/>
    <property type="match status" value="3"/>
</dbReference>
<dbReference type="PRINTS" id="PR00320">
    <property type="entry name" value="GPROTEINBRPT"/>
</dbReference>
<evidence type="ECO:0000256" key="4">
    <source>
        <dbReference type="SAM" id="MobiDB-lite"/>
    </source>
</evidence>
<dbReference type="InterPro" id="IPR019775">
    <property type="entry name" value="WD40_repeat_CS"/>
</dbReference>
<organism evidence="6 7">
    <name type="scientific">Candidatus Fervidibacter japonicus</name>
    <dbReference type="NCBI Taxonomy" id="2035412"/>
    <lineage>
        <taxon>Bacteria</taxon>
        <taxon>Candidatus Fervidibacterota</taxon>
        <taxon>Candidatus Fervidibacter</taxon>
    </lineage>
</organism>
<dbReference type="InterPro" id="IPR001680">
    <property type="entry name" value="WD40_rpt"/>
</dbReference>
<dbReference type="InterPro" id="IPR020472">
    <property type="entry name" value="WD40_PAC1"/>
</dbReference>
<evidence type="ECO:0000313" key="6">
    <source>
        <dbReference type="EMBL" id="GBC99397.1"/>
    </source>
</evidence>
<reference evidence="7" key="1">
    <citation type="submission" date="2017-09" db="EMBL/GenBank/DDBJ databases">
        <title>Metaegenomics of thermophilic ammonia-oxidizing enrichment culture.</title>
        <authorList>
            <person name="Kato S."/>
            <person name="Suzuki K."/>
        </authorList>
    </citation>
    <scope>NUCLEOTIDE SEQUENCE [LARGE SCALE GENOMIC DNA]</scope>
</reference>
<evidence type="ECO:0000256" key="5">
    <source>
        <dbReference type="SAM" id="SignalP"/>
    </source>
</evidence>
<feature type="chain" id="PRO_5014174592" description="Protein TolB" evidence="5">
    <location>
        <begin position="20"/>
        <end position="443"/>
    </location>
</feature>
<dbReference type="InterPro" id="IPR015943">
    <property type="entry name" value="WD40/YVTN_repeat-like_dom_sf"/>
</dbReference>
<dbReference type="Pfam" id="PF00400">
    <property type="entry name" value="WD40"/>
    <property type="match status" value="4"/>
</dbReference>
<dbReference type="SMART" id="SM00320">
    <property type="entry name" value="WD40"/>
    <property type="match status" value="5"/>
</dbReference>
<feature type="signal peptide" evidence="5">
    <location>
        <begin position="1"/>
        <end position="19"/>
    </location>
</feature>
<feature type="repeat" description="WD" evidence="3">
    <location>
        <begin position="301"/>
        <end position="335"/>
    </location>
</feature>
<dbReference type="EMBL" id="BEHT01000026">
    <property type="protein sequence ID" value="GBC99397.1"/>
    <property type="molecule type" value="Genomic_DNA"/>
</dbReference>
<keyword evidence="5" id="KW-0732">Signal</keyword>
<evidence type="ECO:0000313" key="7">
    <source>
        <dbReference type="Proteomes" id="UP000236173"/>
    </source>
</evidence>
<keyword evidence="2" id="KW-0677">Repeat</keyword>
<feature type="compositionally biased region" description="Pro residues" evidence="4">
    <location>
        <begin position="23"/>
        <end position="42"/>
    </location>
</feature>
<comment type="caution">
    <text evidence="6">The sequence shown here is derived from an EMBL/GenBank/DDBJ whole genome shotgun (WGS) entry which is preliminary data.</text>
</comment>
<dbReference type="PANTHER" id="PTHR19879">
    <property type="entry name" value="TRANSCRIPTION INITIATION FACTOR TFIID"/>
    <property type="match status" value="1"/>
</dbReference>
<dbReference type="AlphaFoldDB" id="A0A2H5XE31"/>
<evidence type="ECO:0008006" key="8">
    <source>
        <dbReference type="Google" id="ProtNLM"/>
    </source>
</evidence>